<dbReference type="Proteomes" id="UP000826014">
    <property type="component" value="Chromosome"/>
</dbReference>
<proteinExistence type="predicted"/>
<evidence type="ECO:0000313" key="2">
    <source>
        <dbReference type="EMBL" id="QYF48434.1"/>
    </source>
</evidence>
<accession>A0ABX8UZP0</accession>
<keyword evidence="1" id="KW-0812">Transmembrane</keyword>
<keyword evidence="3" id="KW-1185">Reference proteome</keyword>
<dbReference type="InterPro" id="IPR009057">
    <property type="entry name" value="Homeodomain-like_sf"/>
</dbReference>
<dbReference type="RefSeq" id="WP_220017772.1">
    <property type="nucleotide sequence ID" value="NZ_CP075587.1"/>
</dbReference>
<dbReference type="SUPFAM" id="SSF46689">
    <property type="entry name" value="Homeodomain-like"/>
    <property type="match status" value="1"/>
</dbReference>
<reference evidence="2 3" key="1">
    <citation type="journal article" date="2022" name="bioRxiv">
        <title>Ecology and evolution of chlamydial symbionts of arthropods.</title>
        <authorList>
            <person name="Halter T."/>
            <person name="Koestlbacher S."/>
            <person name="Collingro A."/>
            <person name="Sixt B.S."/>
            <person name="Toenshoff E.R."/>
            <person name="Hendrickx F."/>
            <person name="Kostanjsek R."/>
            <person name="Horn M."/>
        </authorList>
    </citation>
    <scope>NUCLEOTIDE SEQUENCE [LARGE SCALE GENOMIC DNA]</scope>
    <source>
        <strain evidence="2">W744xW776</strain>
    </source>
</reference>
<name>A0ABX8UZP0_9BACT</name>
<protein>
    <recommendedName>
        <fullName evidence="4">Transposase</fullName>
    </recommendedName>
</protein>
<evidence type="ECO:0008006" key="4">
    <source>
        <dbReference type="Google" id="ProtNLM"/>
    </source>
</evidence>
<feature type="transmembrane region" description="Helical" evidence="1">
    <location>
        <begin position="108"/>
        <end position="131"/>
    </location>
</feature>
<evidence type="ECO:0000256" key="1">
    <source>
        <dbReference type="SAM" id="Phobius"/>
    </source>
</evidence>
<organism evidence="2 3">
    <name type="scientific">Candidatus Rhabdochlamydia oedothoracis</name>
    <dbReference type="NCBI Taxonomy" id="2720720"/>
    <lineage>
        <taxon>Bacteria</taxon>
        <taxon>Pseudomonadati</taxon>
        <taxon>Chlamydiota</taxon>
        <taxon>Chlamydiia</taxon>
        <taxon>Parachlamydiales</taxon>
        <taxon>Candidatus Rhabdochlamydiaceae</taxon>
        <taxon>Candidatus Rhabdochlamydia</taxon>
    </lineage>
</organism>
<sequence>MKGWTYPQVAHALLLDEDTIRRCYKTYLEGGKEALLNLNYAGKACRLNQGQLKQLKIYVKEEAPSSAKQVVNFAKDHFGICYTPSAMVSLLQQITLNLHLHKLFPLEIVTQVLGAVIVVVLGMLIIIPLGLC</sequence>
<keyword evidence="1" id="KW-0472">Membrane</keyword>
<dbReference type="Pfam" id="PF13551">
    <property type="entry name" value="HTH_29"/>
    <property type="match status" value="1"/>
</dbReference>
<evidence type="ECO:0000313" key="3">
    <source>
        <dbReference type="Proteomes" id="UP000826014"/>
    </source>
</evidence>
<gene>
    <name evidence="2" type="ORF">RHABOEDO_000595</name>
</gene>
<keyword evidence="1" id="KW-1133">Transmembrane helix</keyword>
<dbReference type="EMBL" id="CP075587">
    <property type="protein sequence ID" value="QYF48434.1"/>
    <property type="molecule type" value="Genomic_DNA"/>
</dbReference>